<name>A0A3R7MH71_TRYRA</name>
<comment type="caution">
    <text evidence="2">The sequence shown here is derived from an EMBL/GenBank/DDBJ whole genome shotgun (WGS) entry which is preliminary data.</text>
</comment>
<evidence type="ECO:0000313" key="2">
    <source>
        <dbReference type="EMBL" id="RNF02455.1"/>
    </source>
</evidence>
<gene>
    <name evidence="2" type="ORF">TraAM80_06361</name>
</gene>
<dbReference type="OrthoDB" id="263255at2759"/>
<dbReference type="OMA" id="KTDRAAH"/>
<dbReference type="GeneID" id="40330294"/>
<dbReference type="RefSeq" id="XP_029236922.1">
    <property type="nucleotide sequence ID" value="XM_029383209.1"/>
</dbReference>
<evidence type="ECO:0000256" key="1">
    <source>
        <dbReference type="SAM" id="MobiDB-lite"/>
    </source>
</evidence>
<sequence>MVRRCLLLLRRAYPSEGGILPTVSAADVSASVASPQPGTHPSEETSQRPRRPPLFSSLSSSEGSKPEIDALRTELAAAQLRIAELQLSQLALHEALLRRLEKTDRAAHKTATELRYTALALQCNYDLLETELRRVLALRPHSSTTVGEGCSEEEDMESLRRAAIEAAAREMVRKNIGFRLERVSEEPATVSRATGDVNR</sequence>
<protein>
    <submittedName>
        <fullName evidence="2">Uncharacterized protein</fullName>
    </submittedName>
</protein>
<organism evidence="2 3">
    <name type="scientific">Trypanosoma rangeli</name>
    <dbReference type="NCBI Taxonomy" id="5698"/>
    <lineage>
        <taxon>Eukaryota</taxon>
        <taxon>Discoba</taxon>
        <taxon>Euglenozoa</taxon>
        <taxon>Kinetoplastea</taxon>
        <taxon>Metakinetoplastina</taxon>
        <taxon>Trypanosomatida</taxon>
        <taxon>Trypanosomatidae</taxon>
        <taxon>Trypanosoma</taxon>
        <taxon>Herpetosoma</taxon>
    </lineage>
</organism>
<accession>A0A3R7MH71</accession>
<proteinExistence type="predicted"/>
<reference evidence="2 3" key="1">
    <citation type="journal article" date="2018" name="BMC Genomics">
        <title>Genomic comparison of Trypanosoma conorhini and Trypanosoma rangeli to Trypanosoma cruzi strains of high and low virulence.</title>
        <authorList>
            <person name="Bradwell K.R."/>
            <person name="Koparde V.N."/>
            <person name="Matveyev A.V."/>
            <person name="Serrano M.G."/>
            <person name="Alves J.M."/>
            <person name="Parikh H."/>
            <person name="Huang B."/>
            <person name="Lee V."/>
            <person name="Espinosa-Alvarez O."/>
            <person name="Ortiz P.A."/>
            <person name="Costa-Martins A.G."/>
            <person name="Teixeira M.M."/>
            <person name="Buck G.A."/>
        </authorList>
    </citation>
    <scope>NUCLEOTIDE SEQUENCE [LARGE SCALE GENOMIC DNA]</scope>
    <source>
        <strain evidence="2 3">AM80</strain>
    </source>
</reference>
<evidence type="ECO:0000313" key="3">
    <source>
        <dbReference type="Proteomes" id="UP000283634"/>
    </source>
</evidence>
<feature type="region of interest" description="Disordered" evidence="1">
    <location>
        <begin position="30"/>
        <end position="66"/>
    </location>
</feature>
<dbReference type="EMBL" id="MKGL01000231">
    <property type="protein sequence ID" value="RNF02455.1"/>
    <property type="molecule type" value="Genomic_DNA"/>
</dbReference>
<dbReference type="AlphaFoldDB" id="A0A3R7MH71"/>
<dbReference type="Proteomes" id="UP000283634">
    <property type="component" value="Unassembled WGS sequence"/>
</dbReference>
<keyword evidence="3" id="KW-1185">Reference proteome</keyword>